<feature type="region of interest" description="Disordered" evidence="1">
    <location>
        <begin position="241"/>
        <end position="263"/>
    </location>
</feature>
<accession>A0AAN8S6F9</accession>
<gene>
    <name evidence="2" type="ORF">RUM43_003301</name>
</gene>
<comment type="caution">
    <text evidence="2">The sequence shown here is derived from an EMBL/GenBank/DDBJ whole genome shotgun (WGS) entry which is preliminary data.</text>
</comment>
<feature type="compositionally biased region" description="Polar residues" evidence="1">
    <location>
        <begin position="254"/>
        <end position="263"/>
    </location>
</feature>
<proteinExistence type="predicted"/>
<dbReference type="Proteomes" id="UP001372834">
    <property type="component" value="Unassembled WGS sequence"/>
</dbReference>
<dbReference type="AlphaFoldDB" id="A0AAN8S6F9"/>
<name>A0AAN8S6F9_POLSC</name>
<feature type="compositionally biased region" description="Polar residues" evidence="1">
    <location>
        <begin position="11"/>
        <end position="25"/>
    </location>
</feature>
<organism evidence="2 3">
    <name type="scientific">Polyplax serrata</name>
    <name type="common">Common mouse louse</name>
    <dbReference type="NCBI Taxonomy" id="468196"/>
    <lineage>
        <taxon>Eukaryota</taxon>
        <taxon>Metazoa</taxon>
        <taxon>Ecdysozoa</taxon>
        <taxon>Arthropoda</taxon>
        <taxon>Hexapoda</taxon>
        <taxon>Insecta</taxon>
        <taxon>Pterygota</taxon>
        <taxon>Neoptera</taxon>
        <taxon>Paraneoptera</taxon>
        <taxon>Psocodea</taxon>
        <taxon>Troctomorpha</taxon>
        <taxon>Phthiraptera</taxon>
        <taxon>Anoplura</taxon>
        <taxon>Polyplacidae</taxon>
        <taxon>Polyplax</taxon>
    </lineage>
</organism>
<evidence type="ECO:0000313" key="3">
    <source>
        <dbReference type="Proteomes" id="UP001372834"/>
    </source>
</evidence>
<evidence type="ECO:0000256" key="1">
    <source>
        <dbReference type="SAM" id="MobiDB-lite"/>
    </source>
</evidence>
<feature type="region of interest" description="Disordered" evidence="1">
    <location>
        <begin position="189"/>
        <end position="213"/>
    </location>
</feature>
<feature type="region of interest" description="Disordered" evidence="1">
    <location>
        <begin position="1"/>
        <end position="50"/>
    </location>
</feature>
<evidence type="ECO:0000313" key="2">
    <source>
        <dbReference type="EMBL" id="KAK6629484.1"/>
    </source>
</evidence>
<sequence>MKKSEVKLSGLTRQTTHTQAGTQARRQIPAQPRGSNGFPPVEEENNDRGISISDVTVAPDNFSSTTKINLAYFNECVGGHRGRAGYLARFFAGSCRFKNGRQMHGTAARFDYGPRVIQSDVQRDKTYRFPSVVLCPKPKVLPGLGGGVYVDFIKQERLHVHGKGMNGNRFRPGSNNHQSISDHRRWFERRGSCDSPANPPGEWDEPPGQVLHPRKHGEIASLDECEMKWFSRFVFSFSHLSRPGLSTPAHPLRETTTQTKKLE</sequence>
<reference evidence="2 3" key="1">
    <citation type="submission" date="2023-10" db="EMBL/GenBank/DDBJ databases">
        <title>Genomes of two closely related lineages of the louse Polyplax serrata with different host specificities.</title>
        <authorList>
            <person name="Martinu J."/>
            <person name="Tarabai H."/>
            <person name="Stefka J."/>
            <person name="Hypsa V."/>
        </authorList>
    </citation>
    <scope>NUCLEOTIDE SEQUENCE [LARGE SCALE GENOMIC DNA]</scope>
    <source>
        <strain evidence="2">HR10_N</strain>
    </source>
</reference>
<protein>
    <submittedName>
        <fullName evidence="2">Uncharacterized protein</fullName>
    </submittedName>
</protein>
<dbReference type="EMBL" id="JAWJWE010000036">
    <property type="protein sequence ID" value="KAK6629484.1"/>
    <property type="molecule type" value="Genomic_DNA"/>
</dbReference>